<keyword evidence="3" id="KW-1185">Reference proteome</keyword>
<dbReference type="Gene3D" id="3.40.50.720">
    <property type="entry name" value="NAD(P)-binding Rossmann-like Domain"/>
    <property type="match status" value="1"/>
</dbReference>
<dbReference type="InterPro" id="IPR036291">
    <property type="entry name" value="NAD(P)-bd_dom_sf"/>
</dbReference>
<dbReference type="CDD" id="cd05233">
    <property type="entry name" value="SDR_c"/>
    <property type="match status" value="1"/>
</dbReference>
<protein>
    <submittedName>
        <fullName evidence="2">SDR family oxidoreductase</fullName>
    </submittedName>
</protein>
<dbReference type="AlphaFoldDB" id="A0A6L8VKQ0"/>
<dbReference type="Proteomes" id="UP000477083">
    <property type="component" value="Unassembled WGS sequence"/>
</dbReference>
<dbReference type="PRINTS" id="PR00081">
    <property type="entry name" value="GDHRDH"/>
</dbReference>
<evidence type="ECO:0000313" key="3">
    <source>
        <dbReference type="Proteomes" id="UP000477083"/>
    </source>
</evidence>
<dbReference type="EMBL" id="WWNR01000013">
    <property type="protein sequence ID" value="MZQ90947.1"/>
    <property type="molecule type" value="Genomic_DNA"/>
</dbReference>
<dbReference type="PRINTS" id="PR00080">
    <property type="entry name" value="SDRFAMILY"/>
</dbReference>
<dbReference type="InterPro" id="IPR002347">
    <property type="entry name" value="SDR_fam"/>
</dbReference>
<reference evidence="2 3" key="1">
    <citation type="submission" date="2020-01" db="EMBL/GenBank/DDBJ databases">
        <title>Frigidibacter albus SP32T (=CGMCC 1.13995T).</title>
        <authorList>
            <person name="Liao X."/>
        </authorList>
    </citation>
    <scope>NUCLEOTIDE SEQUENCE [LARGE SCALE GENOMIC DNA]</scope>
    <source>
        <strain evidence="2 3">SP32</strain>
    </source>
</reference>
<dbReference type="PANTHER" id="PTHR42760">
    <property type="entry name" value="SHORT-CHAIN DEHYDROGENASES/REDUCTASES FAMILY MEMBER"/>
    <property type="match status" value="1"/>
</dbReference>
<comment type="similarity">
    <text evidence="1">Belongs to the short-chain dehydrogenases/reductases (SDR) family.</text>
</comment>
<dbReference type="Pfam" id="PF13561">
    <property type="entry name" value="adh_short_C2"/>
    <property type="match status" value="1"/>
</dbReference>
<dbReference type="FunFam" id="3.40.50.720:FF:000084">
    <property type="entry name" value="Short-chain dehydrogenase reductase"/>
    <property type="match status" value="1"/>
</dbReference>
<organism evidence="2 3">
    <name type="scientific">Frigidibacter albus</name>
    <dbReference type="NCBI Taxonomy" id="1465486"/>
    <lineage>
        <taxon>Bacteria</taxon>
        <taxon>Pseudomonadati</taxon>
        <taxon>Pseudomonadota</taxon>
        <taxon>Alphaproteobacteria</taxon>
        <taxon>Rhodobacterales</taxon>
        <taxon>Paracoccaceae</taxon>
        <taxon>Frigidibacter</taxon>
    </lineage>
</organism>
<dbReference type="RefSeq" id="WP_161348331.1">
    <property type="nucleotide sequence ID" value="NZ_BMGW01000013.1"/>
</dbReference>
<evidence type="ECO:0000313" key="2">
    <source>
        <dbReference type="EMBL" id="MZQ90947.1"/>
    </source>
</evidence>
<dbReference type="PROSITE" id="PS51318">
    <property type="entry name" value="TAT"/>
    <property type="match status" value="1"/>
</dbReference>
<dbReference type="InterPro" id="IPR006311">
    <property type="entry name" value="TAT_signal"/>
</dbReference>
<proteinExistence type="inferred from homology"/>
<name>A0A6L8VKQ0_9RHOB</name>
<comment type="caution">
    <text evidence="2">The sequence shown here is derived from an EMBL/GenBank/DDBJ whole genome shotgun (WGS) entry which is preliminary data.</text>
</comment>
<dbReference type="GO" id="GO:0016616">
    <property type="term" value="F:oxidoreductase activity, acting on the CH-OH group of donors, NAD or NADP as acceptor"/>
    <property type="evidence" value="ECO:0007669"/>
    <property type="project" value="TreeGrafter"/>
</dbReference>
<sequence>MGKLDGRRAFITGAGGGIGAAIARLFAQEGALVALADINGPLVAETAAGIAGGRAFTVDVSDRAAVHAAVDDFAGEGLDILVNNAVAFHYAPLTEMPEDIIDRMLDVGIKGTFWATQAATPHLVRRGGGSIINLSSVAVSFAIKHAAVYASIKGAIDTFTRQQAVELGVHGVRVNALAPGAVETPGAGSVIDAEGWEKRRAMTPLGRLVTDREVAEAAVFLAADSGASIAGVTLKIDAGITIAGPR</sequence>
<dbReference type="OrthoDB" id="198783at2"/>
<evidence type="ECO:0000256" key="1">
    <source>
        <dbReference type="ARBA" id="ARBA00006484"/>
    </source>
</evidence>
<accession>A0A6L8VKQ0</accession>
<gene>
    <name evidence="2" type="ORF">GS660_17785</name>
</gene>
<dbReference type="SUPFAM" id="SSF51735">
    <property type="entry name" value="NAD(P)-binding Rossmann-fold domains"/>
    <property type="match status" value="1"/>
</dbReference>